<feature type="signal peptide" evidence="5">
    <location>
        <begin position="1"/>
        <end position="23"/>
    </location>
</feature>
<evidence type="ECO:0000313" key="7">
    <source>
        <dbReference type="EMBL" id="EYU39074.1"/>
    </source>
</evidence>
<dbReference type="PANTHER" id="PTHR31490:SF2">
    <property type="entry name" value="GLYCOSYL HYDROLASE FAMILY 10 PROTEIN"/>
    <property type="match status" value="1"/>
</dbReference>
<dbReference type="InterPro" id="IPR001000">
    <property type="entry name" value="GH10_dom"/>
</dbReference>
<organism evidence="7 8">
    <name type="scientific">Erythranthe guttata</name>
    <name type="common">Yellow monkey flower</name>
    <name type="synonym">Mimulus guttatus</name>
    <dbReference type="NCBI Taxonomy" id="4155"/>
    <lineage>
        <taxon>Eukaryota</taxon>
        <taxon>Viridiplantae</taxon>
        <taxon>Streptophyta</taxon>
        <taxon>Embryophyta</taxon>
        <taxon>Tracheophyta</taxon>
        <taxon>Spermatophyta</taxon>
        <taxon>Magnoliopsida</taxon>
        <taxon>eudicotyledons</taxon>
        <taxon>Gunneridae</taxon>
        <taxon>Pentapetalae</taxon>
        <taxon>asterids</taxon>
        <taxon>lamiids</taxon>
        <taxon>Lamiales</taxon>
        <taxon>Phrymaceae</taxon>
        <taxon>Erythranthe</taxon>
    </lineage>
</organism>
<evidence type="ECO:0000256" key="1">
    <source>
        <dbReference type="ARBA" id="ARBA00007495"/>
    </source>
</evidence>
<feature type="non-terminal residue" evidence="7">
    <location>
        <position position="555"/>
    </location>
</feature>
<dbReference type="STRING" id="4155.A0A022RGE3"/>
<keyword evidence="8" id="KW-1185">Reference proteome</keyword>
<dbReference type="EMBL" id="KI630456">
    <property type="protein sequence ID" value="EYU39074.1"/>
    <property type="molecule type" value="Genomic_DNA"/>
</dbReference>
<dbReference type="Gene3D" id="2.60.120.260">
    <property type="entry name" value="Galactose-binding domain-like"/>
    <property type="match status" value="1"/>
</dbReference>
<evidence type="ECO:0000256" key="3">
    <source>
        <dbReference type="ARBA" id="ARBA00023277"/>
    </source>
</evidence>
<sequence length="555" mass="63111">MAMLLSSWWFISFLFILVSRIDAHSCLAKPLKPQYNGGIIVNTEPNKKLDSCVISGDANATKECIFSQKLLLENTKLYTFSAWLKVSDGNTDIGAVVKTSTYNQSVGTVFAQHGCWSMLKGGFIANASGPAELLFRSINADVDIYADSISLQPFTEQEWKSHQDKSIEKVRKSRVKFQAVDQHNRPISNATVTIKQRRPSFPFGTAITLHILENPKYRDWFFSRFRYTVFENEMKWYANEIERGVENYTICDAMVRLAQSHGVAIRGHNVFWDHGNLQPEWVPALSSDELRVAADKRIKSVMNRYKGQLIHWDVMNENLHWNFFETKLGPNASNVYYEMANKLDGKALPFLNEYNTVEHAGDVYDKATPSKYLQRIWQMRKMGYNGPLGIGLQAHFSTANLPYVRSTIDQLASAKLPIWITELDVKSVPNQALYLERITRELHSHSAVEGIMMWAAWKPEGCYAMCLTDNNFKNLETGDVVDKIISEWTHAADSPGTTNAKGLFGTSLFHGDYEATCFAKQGIEEDDSLQDQYLRWKYCARKYIVVTTCNSVGGR</sequence>
<evidence type="ECO:0000256" key="5">
    <source>
        <dbReference type="SAM" id="SignalP"/>
    </source>
</evidence>
<keyword evidence="3" id="KW-0119">Carbohydrate metabolism</keyword>
<reference evidence="7 8" key="1">
    <citation type="journal article" date="2013" name="Proc. Natl. Acad. Sci. U.S.A.">
        <title>Fine-scale variation in meiotic recombination in Mimulus inferred from population shotgun sequencing.</title>
        <authorList>
            <person name="Hellsten U."/>
            <person name="Wright K.M."/>
            <person name="Jenkins J."/>
            <person name="Shu S."/>
            <person name="Yuan Y."/>
            <person name="Wessler S.R."/>
            <person name="Schmutz J."/>
            <person name="Willis J.H."/>
            <person name="Rokhsar D.S."/>
        </authorList>
    </citation>
    <scope>NUCLEOTIDE SEQUENCE [LARGE SCALE GENOMIC DNA]</scope>
    <source>
        <strain evidence="8">cv. DUN x IM62</strain>
    </source>
</reference>
<dbReference type="AlphaFoldDB" id="A0A022RGE3"/>
<dbReference type="InterPro" id="IPR017853">
    <property type="entry name" value="GH"/>
</dbReference>
<name>A0A022RGE3_ERYGU</name>
<keyword evidence="4" id="KW-0624">Polysaccharide degradation</keyword>
<dbReference type="Proteomes" id="UP000030748">
    <property type="component" value="Unassembled WGS sequence"/>
</dbReference>
<protein>
    <recommendedName>
        <fullName evidence="6">GH10 domain-containing protein</fullName>
    </recommendedName>
</protein>
<proteinExistence type="inferred from homology"/>
<dbReference type="GO" id="GO:0045493">
    <property type="term" value="P:xylan catabolic process"/>
    <property type="evidence" value="ECO:0000318"/>
    <property type="project" value="GO_Central"/>
</dbReference>
<comment type="similarity">
    <text evidence="1">Belongs to the glycosyl hydrolase 10 (cellulase F) family.</text>
</comment>
<evidence type="ECO:0000313" key="8">
    <source>
        <dbReference type="Proteomes" id="UP000030748"/>
    </source>
</evidence>
<dbReference type="PANTHER" id="PTHR31490">
    <property type="entry name" value="GLYCOSYL HYDROLASE"/>
    <property type="match status" value="1"/>
</dbReference>
<evidence type="ECO:0000259" key="6">
    <source>
        <dbReference type="PROSITE" id="PS51760"/>
    </source>
</evidence>
<evidence type="ECO:0000256" key="4">
    <source>
        <dbReference type="ARBA" id="ARBA00023326"/>
    </source>
</evidence>
<dbReference type="Gene3D" id="3.20.20.80">
    <property type="entry name" value="Glycosidases"/>
    <property type="match status" value="1"/>
</dbReference>
<dbReference type="SUPFAM" id="SSF51445">
    <property type="entry name" value="(Trans)glycosidases"/>
    <property type="match status" value="1"/>
</dbReference>
<feature type="chain" id="PRO_5001508063" description="GH10 domain-containing protein" evidence="5">
    <location>
        <begin position="24"/>
        <end position="555"/>
    </location>
</feature>
<evidence type="ECO:0000256" key="2">
    <source>
        <dbReference type="ARBA" id="ARBA00022801"/>
    </source>
</evidence>
<keyword evidence="2" id="KW-0378">Hydrolase</keyword>
<dbReference type="InterPro" id="IPR044846">
    <property type="entry name" value="GH10"/>
</dbReference>
<feature type="domain" description="GH10" evidence="6">
    <location>
        <begin position="188"/>
        <end position="484"/>
    </location>
</feature>
<dbReference type="GO" id="GO:0031176">
    <property type="term" value="F:endo-1,4-beta-xylanase activity"/>
    <property type="evidence" value="ECO:0000318"/>
    <property type="project" value="GO_Central"/>
</dbReference>
<dbReference type="PROSITE" id="PS51760">
    <property type="entry name" value="GH10_2"/>
    <property type="match status" value="1"/>
</dbReference>
<accession>A0A022RGE3</accession>
<dbReference type="SMART" id="SM00633">
    <property type="entry name" value="Glyco_10"/>
    <property type="match status" value="1"/>
</dbReference>
<gene>
    <name evidence="7" type="ORF">MIMGU_mgv1a019481mg</name>
</gene>
<dbReference type="eggNOG" id="ENOG502QSCW">
    <property type="taxonomic scope" value="Eukaryota"/>
</dbReference>
<keyword evidence="5" id="KW-0732">Signal</keyword>
<dbReference type="Pfam" id="PF00331">
    <property type="entry name" value="Glyco_hydro_10"/>
    <property type="match status" value="1"/>
</dbReference>